<dbReference type="SUPFAM" id="SSF56784">
    <property type="entry name" value="HAD-like"/>
    <property type="match status" value="1"/>
</dbReference>
<evidence type="ECO:0000313" key="2">
    <source>
        <dbReference type="Proteomes" id="UP000582837"/>
    </source>
</evidence>
<keyword evidence="2" id="KW-1185">Reference proteome</keyword>
<dbReference type="PANTHER" id="PTHR43434">
    <property type="entry name" value="PHOSPHOGLYCOLATE PHOSPHATASE"/>
    <property type="match status" value="1"/>
</dbReference>
<dbReference type="NCBIfam" id="TIGR01549">
    <property type="entry name" value="HAD-SF-IA-v1"/>
    <property type="match status" value="1"/>
</dbReference>
<comment type="caution">
    <text evidence="1">The sequence shown here is derived from an EMBL/GenBank/DDBJ whole genome shotgun (WGS) entry which is preliminary data.</text>
</comment>
<dbReference type="EMBL" id="JACHIA010000005">
    <property type="protein sequence ID" value="MBB6070592.1"/>
    <property type="molecule type" value="Genomic_DNA"/>
</dbReference>
<protein>
    <submittedName>
        <fullName evidence="1">HAD superfamily hydrolase (TIGR01509 family)</fullName>
    </submittedName>
</protein>
<name>A0A841GXW9_9BACT</name>
<evidence type="ECO:0000313" key="1">
    <source>
        <dbReference type="EMBL" id="MBB6070592.1"/>
    </source>
</evidence>
<sequence length="221" mass="24065">MSGLKAVLLDIDGTLMDSNDEHAHAWVDALAEFGHTVEYGRVRRMIGMGGDKVLPELTGIEEDTDEGTRIKDRRGEIFRERYLPTLKPFPHAADLLRRFGDEGLTLVVATSASKTDMKGLLKQGGLEKLMDEKTSSSDADASKPDPDIVQAALKRGGCEPGEALMLGDTPYDIEAANKAGVRCIALTCGGWREDELKDAVAVYRDPADLLARFDESPFARG</sequence>
<accession>A0A841GXW9</accession>
<dbReference type="InterPro" id="IPR023198">
    <property type="entry name" value="PGP-like_dom2"/>
</dbReference>
<dbReference type="Gene3D" id="1.10.150.240">
    <property type="entry name" value="Putative phosphatase, domain 2"/>
    <property type="match status" value="1"/>
</dbReference>
<dbReference type="GO" id="GO:0005829">
    <property type="term" value="C:cytosol"/>
    <property type="evidence" value="ECO:0007669"/>
    <property type="project" value="TreeGrafter"/>
</dbReference>
<dbReference type="SFLD" id="SFLDS00003">
    <property type="entry name" value="Haloacid_Dehalogenase"/>
    <property type="match status" value="1"/>
</dbReference>
<gene>
    <name evidence="1" type="ORF">HNQ61_002213</name>
</gene>
<dbReference type="PANTHER" id="PTHR43434:SF16">
    <property type="entry name" value="BLL8046 PROTEIN"/>
    <property type="match status" value="1"/>
</dbReference>
<dbReference type="InterPro" id="IPR023214">
    <property type="entry name" value="HAD_sf"/>
</dbReference>
<dbReference type="InterPro" id="IPR041492">
    <property type="entry name" value="HAD_2"/>
</dbReference>
<organism evidence="1 2">
    <name type="scientific">Longimicrobium terrae</name>
    <dbReference type="NCBI Taxonomy" id="1639882"/>
    <lineage>
        <taxon>Bacteria</taxon>
        <taxon>Pseudomonadati</taxon>
        <taxon>Gemmatimonadota</taxon>
        <taxon>Longimicrobiia</taxon>
        <taxon>Longimicrobiales</taxon>
        <taxon>Longimicrobiaceae</taxon>
        <taxon>Longimicrobium</taxon>
    </lineage>
</organism>
<dbReference type="InterPro" id="IPR050155">
    <property type="entry name" value="HAD-like_hydrolase_sf"/>
</dbReference>
<dbReference type="Proteomes" id="UP000582837">
    <property type="component" value="Unassembled WGS sequence"/>
</dbReference>
<keyword evidence="1" id="KW-0378">Hydrolase</keyword>
<dbReference type="GO" id="GO:0006281">
    <property type="term" value="P:DNA repair"/>
    <property type="evidence" value="ECO:0007669"/>
    <property type="project" value="TreeGrafter"/>
</dbReference>
<dbReference type="GO" id="GO:0008967">
    <property type="term" value="F:phosphoglycolate phosphatase activity"/>
    <property type="evidence" value="ECO:0007669"/>
    <property type="project" value="TreeGrafter"/>
</dbReference>
<dbReference type="InterPro" id="IPR006439">
    <property type="entry name" value="HAD-SF_hydro_IA"/>
</dbReference>
<dbReference type="SFLD" id="SFLDG01129">
    <property type="entry name" value="C1.5:_HAD__Beta-PGM__Phosphata"/>
    <property type="match status" value="1"/>
</dbReference>
<proteinExistence type="predicted"/>
<dbReference type="Gene3D" id="3.40.50.1000">
    <property type="entry name" value="HAD superfamily/HAD-like"/>
    <property type="match status" value="1"/>
</dbReference>
<dbReference type="RefSeq" id="WP_170034423.1">
    <property type="nucleotide sequence ID" value="NZ_JABDTL010000001.1"/>
</dbReference>
<dbReference type="InterPro" id="IPR036412">
    <property type="entry name" value="HAD-like_sf"/>
</dbReference>
<dbReference type="SFLD" id="SFLDG01135">
    <property type="entry name" value="C1.5.6:_HAD__Beta-PGM__Phospha"/>
    <property type="match status" value="1"/>
</dbReference>
<dbReference type="AlphaFoldDB" id="A0A841GXW9"/>
<dbReference type="Pfam" id="PF13419">
    <property type="entry name" value="HAD_2"/>
    <property type="match status" value="1"/>
</dbReference>
<reference evidence="1 2" key="1">
    <citation type="submission" date="2020-08" db="EMBL/GenBank/DDBJ databases">
        <title>Genomic Encyclopedia of Type Strains, Phase IV (KMG-IV): sequencing the most valuable type-strain genomes for metagenomic binning, comparative biology and taxonomic classification.</title>
        <authorList>
            <person name="Goeker M."/>
        </authorList>
    </citation>
    <scope>NUCLEOTIDE SEQUENCE [LARGE SCALE GENOMIC DNA]</scope>
    <source>
        <strain evidence="1 2">DSM 29007</strain>
    </source>
</reference>
<dbReference type="NCBIfam" id="TIGR01509">
    <property type="entry name" value="HAD-SF-IA-v3"/>
    <property type="match status" value="1"/>
</dbReference>